<dbReference type="PROSITE" id="PS01312">
    <property type="entry name" value="SECA"/>
    <property type="match status" value="1"/>
</dbReference>
<evidence type="ECO:0000313" key="13">
    <source>
        <dbReference type="EMBL" id="ELP30834.1"/>
    </source>
</evidence>
<dbReference type="InterPro" id="IPR027417">
    <property type="entry name" value="P-loop_NTPase"/>
</dbReference>
<comment type="caution">
    <text evidence="13">The sequence shown here is derived from an EMBL/GenBank/DDBJ whole genome shotgun (WGS) entry which is preliminary data.</text>
</comment>
<dbReference type="GO" id="GO:0006605">
    <property type="term" value="P:protein targeting"/>
    <property type="evidence" value="ECO:0007669"/>
    <property type="project" value="InterPro"/>
</dbReference>
<dbReference type="PRINTS" id="PR00906">
    <property type="entry name" value="SECA"/>
</dbReference>
<evidence type="ECO:0000256" key="9">
    <source>
        <dbReference type="ARBA" id="ARBA00023136"/>
    </source>
</evidence>
<accession>L7C9I1</accession>
<dbReference type="InterPro" id="IPR020937">
    <property type="entry name" value="SecA_CS"/>
</dbReference>
<dbReference type="GO" id="GO:0031522">
    <property type="term" value="C:cell envelope Sec protein transport complex"/>
    <property type="evidence" value="ECO:0007669"/>
    <property type="project" value="TreeGrafter"/>
</dbReference>
<keyword evidence="9" id="KW-0472">Membrane</keyword>
<dbReference type="InterPro" id="IPR014018">
    <property type="entry name" value="SecA_motor_DEAD"/>
</dbReference>
<protein>
    <submittedName>
        <fullName evidence="13">Preprotein translocase, SecA subunit</fullName>
    </submittedName>
</protein>
<dbReference type="Gene3D" id="3.90.1440.10">
    <property type="entry name" value="SecA, preprotein cross-linking domain"/>
    <property type="match status" value="1"/>
</dbReference>
<dbReference type="GO" id="GO:0043952">
    <property type="term" value="P:protein transport by the Sec complex"/>
    <property type="evidence" value="ECO:0007669"/>
    <property type="project" value="TreeGrafter"/>
</dbReference>
<dbReference type="GO" id="GO:0017038">
    <property type="term" value="P:protein import"/>
    <property type="evidence" value="ECO:0007669"/>
    <property type="project" value="InterPro"/>
</dbReference>
<dbReference type="InterPro" id="IPR036670">
    <property type="entry name" value="SecA_X-link_sf"/>
</dbReference>
<keyword evidence="2" id="KW-1003">Cell membrane</keyword>
<dbReference type="SUPFAM" id="SSF81767">
    <property type="entry name" value="Pre-protein crosslinking domain of SecA"/>
    <property type="match status" value="1"/>
</dbReference>
<dbReference type="CDD" id="cd18803">
    <property type="entry name" value="SF2_C_secA"/>
    <property type="match status" value="1"/>
</dbReference>
<evidence type="ECO:0000259" key="10">
    <source>
        <dbReference type="PROSITE" id="PS51192"/>
    </source>
</evidence>
<dbReference type="Pfam" id="PF21090">
    <property type="entry name" value="P-loop_SecA"/>
    <property type="match status" value="2"/>
</dbReference>
<feature type="domain" description="Helicase C-terminal" evidence="11">
    <location>
        <begin position="423"/>
        <end position="581"/>
    </location>
</feature>
<reference evidence="13 14" key="1">
    <citation type="journal article" date="2013" name="Mar. Genomics">
        <title>Expression of sulfatases in Rhodopirellula baltica and the diversity of sulfatases in the genus Rhodopirellula.</title>
        <authorList>
            <person name="Wegner C.E."/>
            <person name="Richter-Heitmann T."/>
            <person name="Klindworth A."/>
            <person name="Klockow C."/>
            <person name="Richter M."/>
            <person name="Achstetter T."/>
            <person name="Glockner F.O."/>
            <person name="Harder J."/>
        </authorList>
    </citation>
    <scope>NUCLEOTIDE SEQUENCE [LARGE SCALE GENOMIC DNA]</scope>
    <source>
        <strain evidence="13 14">SWK14</strain>
    </source>
</reference>
<evidence type="ECO:0000256" key="5">
    <source>
        <dbReference type="ARBA" id="ARBA00022840"/>
    </source>
</evidence>
<keyword evidence="3" id="KW-0963">Cytoplasm</keyword>
<dbReference type="CDD" id="cd17928">
    <property type="entry name" value="DEXDc_SecA"/>
    <property type="match status" value="1"/>
</dbReference>
<dbReference type="Pfam" id="PF01043">
    <property type="entry name" value="SecA_PP_bind"/>
    <property type="match status" value="1"/>
</dbReference>
<dbReference type="SUPFAM" id="SSF52540">
    <property type="entry name" value="P-loop containing nucleoside triphosphate hydrolases"/>
    <property type="match status" value="2"/>
</dbReference>
<evidence type="ECO:0000256" key="6">
    <source>
        <dbReference type="ARBA" id="ARBA00022927"/>
    </source>
</evidence>
<dbReference type="GO" id="GO:0005829">
    <property type="term" value="C:cytosol"/>
    <property type="evidence" value="ECO:0007669"/>
    <property type="project" value="TreeGrafter"/>
</dbReference>
<dbReference type="Proteomes" id="UP000010959">
    <property type="component" value="Unassembled WGS sequence"/>
</dbReference>
<dbReference type="SMART" id="SM00958">
    <property type="entry name" value="SecA_PP_bind"/>
    <property type="match status" value="1"/>
</dbReference>
<evidence type="ECO:0000259" key="11">
    <source>
        <dbReference type="PROSITE" id="PS51194"/>
    </source>
</evidence>
<evidence type="ECO:0000313" key="14">
    <source>
        <dbReference type="Proteomes" id="UP000010959"/>
    </source>
</evidence>
<dbReference type="Pfam" id="PF07517">
    <property type="entry name" value="SecA_DEAD"/>
    <property type="match status" value="1"/>
</dbReference>
<evidence type="ECO:0000259" key="12">
    <source>
        <dbReference type="PROSITE" id="PS51196"/>
    </source>
</evidence>
<evidence type="ECO:0000256" key="4">
    <source>
        <dbReference type="ARBA" id="ARBA00022741"/>
    </source>
</evidence>
<name>L7C9I1_RHOBT</name>
<evidence type="ECO:0000256" key="2">
    <source>
        <dbReference type="ARBA" id="ARBA00022475"/>
    </source>
</evidence>
<dbReference type="FunFam" id="3.40.50.300:FF:000429">
    <property type="entry name" value="Preprotein translocase subunit SecA"/>
    <property type="match status" value="1"/>
</dbReference>
<dbReference type="InterPro" id="IPR044722">
    <property type="entry name" value="SecA_SF2_C"/>
</dbReference>
<keyword evidence="5" id="KW-0067">ATP-binding</keyword>
<dbReference type="InterPro" id="IPR011115">
    <property type="entry name" value="SecA_DEAD"/>
</dbReference>
<dbReference type="AlphaFoldDB" id="L7C9I1"/>
<dbReference type="GO" id="GO:0005886">
    <property type="term" value="C:plasma membrane"/>
    <property type="evidence" value="ECO:0007669"/>
    <property type="project" value="TreeGrafter"/>
</dbReference>
<gene>
    <name evidence="13" type="ORF">RBSWK_05100</name>
</gene>
<dbReference type="PATRIC" id="fig|993516.3.peg.5444"/>
<keyword evidence="7" id="KW-1278">Translocase</keyword>
<dbReference type="Gene3D" id="3.40.50.300">
    <property type="entry name" value="P-loop containing nucleotide triphosphate hydrolases"/>
    <property type="match status" value="2"/>
</dbReference>
<dbReference type="GO" id="GO:0006886">
    <property type="term" value="P:intracellular protein transport"/>
    <property type="evidence" value="ECO:0007669"/>
    <property type="project" value="InterPro"/>
</dbReference>
<evidence type="ECO:0000256" key="8">
    <source>
        <dbReference type="ARBA" id="ARBA00023010"/>
    </source>
</evidence>
<dbReference type="InterPro" id="IPR011130">
    <property type="entry name" value="SecA_preprotein_X-link_dom"/>
</dbReference>
<dbReference type="PROSITE" id="PS51196">
    <property type="entry name" value="SECA_MOTOR_DEAD"/>
    <property type="match status" value="1"/>
</dbReference>
<dbReference type="EMBL" id="AMWG01000140">
    <property type="protein sequence ID" value="ELP30834.1"/>
    <property type="molecule type" value="Genomic_DNA"/>
</dbReference>
<dbReference type="InterPro" id="IPR001650">
    <property type="entry name" value="Helicase_C-like"/>
</dbReference>
<evidence type="ECO:0000256" key="7">
    <source>
        <dbReference type="ARBA" id="ARBA00022967"/>
    </source>
</evidence>
<feature type="domain" description="Helicase ATP-binding" evidence="10">
    <location>
        <begin position="75"/>
        <end position="252"/>
    </location>
</feature>
<proteinExistence type="predicted"/>
<dbReference type="InterPro" id="IPR000185">
    <property type="entry name" value="SecA"/>
</dbReference>
<evidence type="ECO:0000256" key="3">
    <source>
        <dbReference type="ARBA" id="ARBA00022490"/>
    </source>
</evidence>
<feature type="domain" description="SecA family profile" evidence="12">
    <location>
        <begin position="1"/>
        <end position="577"/>
    </location>
</feature>
<sequence length="615" mass="68512">MFSVEFIEREVRKLRSISDSELHSQTQELRRLKLSIPRKFLGGPAMRFGRNRFYALSVEALRREFGVTLRRVQISGAIGLSKRNVIEMNTGEGKTYTGVPAIAWHALTGDGCHVLTSNPYLAERDADSLRPVFERLGLSVGCVLPGKDASERRTAYQKDVCYGTASELGFDYLRDCLERGPRWDQYQAEPAATTAIEPEPVQLHRGFNAVVVDEADSVLIDEASTPLIIAAETQVLPETERLYRWCDQVASELELGRDFLLEPRKLQAHLTDVGASKVILRRVPSELISQGSEEVLEQVERSVVARHLLKLARDYIVSDDEITLVSAATGRRLKGRKWQQGLHQAVEIKEGLTPSGDTKTTAAITIQEYFKLYKHISGMTGTASAAKRELSKFYRLGVRKIPPNVPCARRSIRPKVFRRWDEKVEAIICSTKKAVEEGRAVLIGTPSVETSESIANAFHSAQVSFQLLNAKQDAEEARVVAEAGQVGAVTIATNMAGRGTDIVLSDAVREAGGLLVIATEVHASKRIDQQLAGRSARQGDPGEFELIVSLEDEIWRTSGRNPQPLMRTGVRQFYRLQRSIEVQQRRERARAFKAGKRHRSRFLDAGFDPQLEVGG</sequence>
<keyword evidence="6" id="KW-0653">Protein transport</keyword>
<dbReference type="InterPro" id="IPR014001">
    <property type="entry name" value="Helicase_ATP-bd"/>
</dbReference>
<keyword evidence="1" id="KW-0813">Transport</keyword>
<dbReference type="PANTHER" id="PTHR30612:SF0">
    <property type="entry name" value="CHLOROPLAST PROTEIN-TRANSPORTING ATPASE"/>
    <property type="match status" value="1"/>
</dbReference>
<dbReference type="PANTHER" id="PTHR30612">
    <property type="entry name" value="SECA INNER MEMBRANE COMPONENT OF SEC PROTEIN SECRETION SYSTEM"/>
    <property type="match status" value="1"/>
</dbReference>
<dbReference type="PROSITE" id="PS51194">
    <property type="entry name" value="HELICASE_CTER"/>
    <property type="match status" value="1"/>
</dbReference>
<evidence type="ECO:0000256" key="1">
    <source>
        <dbReference type="ARBA" id="ARBA00022448"/>
    </source>
</evidence>
<keyword evidence="8" id="KW-0811">Translocation</keyword>
<keyword evidence="4" id="KW-0547">Nucleotide-binding</keyword>
<dbReference type="GO" id="GO:0005524">
    <property type="term" value="F:ATP binding"/>
    <property type="evidence" value="ECO:0007669"/>
    <property type="project" value="UniProtKB-KW"/>
</dbReference>
<organism evidence="13 14">
    <name type="scientific">Rhodopirellula baltica SWK14</name>
    <dbReference type="NCBI Taxonomy" id="993516"/>
    <lineage>
        <taxon>Bacteria</taxon>
        <taxon>Pseudomonadati</taxon>
        <taxon>Planctomycetota</taxon>
        <taxon>Planctomycetia</taxon>
        <taxon>Pirellulales</taxon>
        <taxon>Pirellulaceae</taxon>
        <taxon>Rhodopirellula</taxon>
    </lineage>
</organism>
<dbReference type="PROSITE" id="PS51192">
    <property type="entry name" value="HELICASE_ATP_BIND_1"/>
    <property type="match status" value="1"/>
</dbReference>
<dbReference type="SMART" id="SM00957">
    <property type="entry name" value="SecA_DEAD"/>
    <property type="match status" value="1"/>
</dbReference>